<keyword evidence="16" id="KW-1185">Reference proteome</keyword>
<evidence type="ECO:0000256" key="11">
    <source>
        <dbReference type="ARBA" id="ARBA00042639"/>
    </source>
</evidence>
<dbReference type="GO" id="GO:0034599">
    <property type="term" value="P:cellular response to oxidative stress"/>
    <property type="evidence" value="ECO:0007669"/>
    <property type="project" value="TreeGrafter"/>
</dbReference>
<evidence type="ECO:0000313" key="16">
    <source>
        <dbReference type="Proteomes" id="UP001296776"/>
    </source>
</evidence>
<evidence type="ECO:0000256" key="4">
    <source>
        <dbReference type="ARBA" id="ARBA00022559"/>
    </source>
</evidence>
<dbReference type="RefSeq" id="WP_200346646.1">
    <property type="nucleotide sequence ID" value="NZ_NRSJ01000022.1"/>
</dbReference>
<evidence type="ECO:0000256" key="7">
    <source>
        <dbReference type="ARBA" id="ARBA00023157"/>
    </source>
</evidence>
<keyword evidence="4" id="KW-0575">Peroxidase</keyword>
<dbReference type="EC" id="1.11.1.24" evidence="3"/>
<dbReference type="AlphaFoldDB" id="A0AAJ0U528"/>
<reference evidence="15" key="1">
    <citation type="submission" date="2017-08" db="EMBL/GenBank/DDBJ databases">
        <authorList>
            <person name="Imhoff J.F."/>
            <person name="Rahn T."/>
            <person name="Kuenzel S."/>
            <person name="Neulinger S.C."/>
        </authorList>
    </citation>
    <scope>NUCLEOTIDE SEQUENCE</scope>
    <source>
        <strain evidence="15">DSM 11080</strain>
    </source>
</reference>
<comment type="similarity">
    <text evidence="10">Belongs to the peroxiredoxin family. BCP/PrxQ subfamily.</text>
</comment>
<evidence type="ECO:0000256" key="5">
    <source>
        <dbReference type="ARBA" id="ARBA00022862"/>
    </source>
</evidence>
<gene>
    <name evidence="15" type="ORF">CKO40_12945</name>
</gene>
<evidence type="ECO:0000313" key="15">
    <source>
        <dbReference type="EMBL" id="MBK1705431.1"/>
    </source>
</evidence>
<feature type="active site" description="Cysteine sulfenic acid (-SOH) intermediate; for peroxidase activity" evidence="13">
    <location>
        <position position="45"/>
    </location>
</feature>
<protein>
    <recommendedName>
        <fullName evidence="3">thioredoxin-dependent peroxiredoxin</fullName>
        <ecNumber evidence="3">1.11.1.24</ecNumber>
    </recommendedName>
    <alternativeName>
        <fullName evidence="9">Thioredoxin peroxidase</fullName>
    </alternativeName>
    <alternativeName>
        <fullName evidence="11">Thioredoxin-dependent peroxiredoxin Bcp</fullName>
    </alternativeName>
</protein>
<dbReference type="InterPro" id="IPR013766">
    <property type="entry name" value="Thioredoxin_domain"/>
</dbReference>
<dbReference type="PROSITE" id="PS51352">
    <property type="entry name" value="THIOREDOXIN_2"/>
    <property type="match status" value="1"/>
</dbReference>
<evidence type="ECO:0000259" key="14">
    <source>
        <dbReference type="PROSITE" id="PS51352"/>
    </source>
</evidence>
<reference evidence="15" key="2">
    <citation type="journal article" date="2020" name="Microorganisms">
        <title>Osmotic Adaptation and Compatible Solute Biosynthesis of Phototrophic Bacteria as Revealed from Genome Analyses.</title>
        <authorList>
            <person name="Imhoff J.F."/>
            <person name="Rahn T."/>
            <person name="Kunzel S."/>
            <person name="Keller A."/>
            <person name="Neulinger S.C."/>
        </authorList>
    </citation>
    <scope>NUCLEOTIDE SEQUENCE</scope>
    <source>
        <strain evidence="15">DSM 11080</strain>
    </source>
</reference>
<dbReference type="Gene3D" id="3.40.30.10">
    <property type="entry name" value="Glutaredoxin"/>
    <property type="match status" value="1"/>
</dbReference>
<dbReference type="FunFam" id="3.40.30.10:FF:000007">
    <property type="entry name" value="Thioredoxin-dependent thiol peroxidase"/>
    <property type="match status" value="1"/>
</dbReference>
<evidence type="ECO:0000256" key="8">
    <source>
        <dbReference type="ARBA" id="ARBA00023284"/>
    </source>
</evidence>
<accession>A0AAJ0U528</accession>
<comment type="subunit">
    <text evidence="2">Monomer.</text>
</comment>
<evidence type="ECO:0000256" key="3">
    <source>
        <dbReference type="ARBA" id="ARBA00013017"/>
    </source>
</evidence>
<dbReference type="Pfam" id="PF00578">
    <property type="entry name" value="AhpC-TSA"/>
    <property type="match status" value="1"/>
</dbReference>
<keyword evidence="6" id="KW-0560">Oxidoreductase</keyword>
<dbReference type="PANTHER" id="PTHR42801:SF4">
    <property type="entry name" value="AHPC_TSA FAMILY PROTEIN"/>
    <property type="match status" value="1"/>
</dbReference>
<comment type="function">
    <text evidence="1">Thiol-specific peroxidase that catalyzes the reduction of hydrogen peroxide and organic hydroperoxides to water and alcohols, respectively. Plays a role in cell protection against oxidative stress by detoxifying peroxides and as sensor of hydrogen peroxide-mediated signaling events.</text>
</comment>
<sequence>MLQMGDQAPEFSLPDADMERVHSADLLRQGKIVLCFYPKDDTPGCTMEALEFSDLQPEFEACGATLVGISRDTCASHGAFRDKYGLAMRLLADTDGDACQAYGVLREKEKNGERRIGIQRSTFIIGQDGIIRHALYDVTPKGHAQHVLELVRAD</sequence>
<keyword evidence="8" id="KW-0676">Redox-active center</keyword>
<evidence type="ECO:0000256" key="12">
    <source>
        <dbReference type="ARBA" id="ARBA00049091"/>
    </source>
</evidence>
<dbReference type="InterPro" id="IPR024706">
    <property type="entry name" value="Peroxiredoxin_AhpC-typ"/>
</dbReference>
<dbReference type="EMBL" id="NRSJ01000022">
    <property type="protein sequence ID" value="MBK1705431.1"/>
    <property type="molecule type" value="Genomic_DNA"/>
</dbReference>
<dbReference type="InterPro" id="IPR000866">
    <property type="entry name" value="AhpC/TSA"/>
</dbReference>
<dbReference type="InterPro" id="IPR036249">
    <property type="entry name" value="Thioredoxin-like_sf"/>
</dbReference>
<name>A0AAJ0U528_9GAMM</name>
<dbReference type="PIRSF" id="PIRSF000239">
    <property type="entry name" value="AHPC"/>
    <property type="match status" value="1"/>
</dbReference>
<evidence type="ECO:0000256" key="9">
    <source>
        <dbReference type="ARBA" id="ARBA00032824"/>
    </source>
</evidence>
<dbReference type="SUPFAM" id="SSF52833">
    <property type="entry name" value="Thioredoxin-like"/>
    <property type="match status" value="1"/>
</dbReference>
<keyword evidence="7" id="KW-1015">Disulfide bond</keyword>
<dbReference type="CDD" id="cd03017">
    <property type="entry name" value="PRX_BCP"/>
    <property type="match status" value="1"/>
</dbReference>
<evidence type="ECO:0000256" key="10">
    <source>
        <dbReference type="ARBA" id="ARBA00038489"/>
    </source>
</evidence>
<evidence type="ECO:0000256" key="2">
    <source>
        <dbReference type="ARBA" id="ARBA00011245"/>
    </source>
</evidence>
<evidence type="ECO:0000256" key="6">
    <source>
        <dbReference type="ARBA" id="ARBA00023002"/>
    </source>
</evidence>
<evidence type="ECO:0000256" key="13">
    <source>
        <dbReference type="PIRSR" id="PIRSR000239-1"/>
    </source>
</evidence>
<dbReference type="GO" id="GO:0005737">
    <property type="term" value="C:cytoplasm"/>
    <property type="evidence" value="ECO:0007669"/>
    <property type="project" value="TreeGrafter"/>
</dbReference>
<comment type="catalytic activity">
    <reaction evidence="12">
        <text>a hydroperoxide + [thioredoxin]-dithiol = an alcohol + [thioredoxin]-disulfide + H2O</text>
        <dbReference type="Rhea" id="RHEA:62620"/>
        <dbReference type="Rhea" id="RHEA-COMP:10698"/>
        <dbReference type="Rhea" id="RHEA-COMP:10700"/>
        <dbReference type="ChEBI" id="CHEBI:15377"/>
        <dbReference type="ChEBI" id="CHEBI:29950"/>
        <dbReference type="ChEBI" id="CHEBI:30879"/>
        <dbReference type="ChEBI" id="CHEBI:35924"/>
        <dbReference type="ChEBI" id="CHEBI:50058"/>
        <dbReference type="EC" id="1.11.1.24"/>
    </reaction>
</comment>
<dbReference type="Proteomes" id="UP001296776">
    <property type="component" value="Unassembled WGS sequence"/>
</dbReference>
<keyword evidence="5" id="KW-0049">Antioxidant</keyword>
<dbReference type="InterPro" id="IPR050924">
    <property type="entry name" value="Peroxiredoxin_BCP/PrxQ"/>
</dbReference>
<dbReference type="GO" id="GO:0045454">
    <property type="term" value="P:cell redox homeostasis"/>
    <property type="evidence" value="ECO:0007669"/>
    <property type="project" value="TreeGrafter"/>
</dbReference>
<comment type="caution">
    <text evidence="15">The sequence shown here is derived from an EMBL/GenBank/DDBJ whole genome shotgun (WGS) entry which is preliminary data.</text>
</comment>
<dbReference type="PANTHER" id="PTHR42801">
    <property type="entry name" value="THIOREDOXIN-DEPENDENT PEROXIDE REDUCTASE"/>
    <property type="match status" value="1"/>
</dbReference>
<feature type="domain" description="Thioredoxin" evidence="14">
    <location>
        <begin position="2"/>
        <end position="154"/>
    </location>
</feature>
<evidence type="ECO:0000256" key="1">
    <source>
        <dbReference type="ARBA" id="ARBA00003330"/>
    </source>
</evidence>
<organism evidence="15 16">
    <name type="scientific">Halochromatium glycolicum</name>
    <dbReference type="NCBI Taxonomy" id="85075"/>
    <lineage>
        <taxon>Bacteria</taxon>
        <taxon>Pseudomonadati</taxon>
        <taxon>Pseudomonadota</taxon>
        <taxon>Gammaproteobacteria</taxon>
        <taxon>Chromatiales</taxon>
        <taxon>Chromatiaceae</taxon>
        <taxon>Halochromatium</taxon>
    </lineage>
</organism>
<dbReference type="GO" id="GO:0008379">
    <property type="term" value="F:thioredoxin peroxidase activity"/>
    <property type="evidence" value="ECO:0007669"/>
    <property type="project" value="TreeGrafter"/>
</dbReference>
<proteinExistence type="inferred from homology"/>